<organism evidence="3 4">
    <name type="scientific">Thermoproteota archaeon</name>
    <dbReference type="NCBI Taxonomy" id="2056631"/>
    <lineage>
        <taxon>Archaea</taxon>
        <taxon>Thermoproteota</taxon>
    </lineage>
</organism>
<evidence type="ECO:0000313" key="2">
    <source>
        <dbReference type="EMBL" id="RLE50136.1"/>
    </source>
</evidence>
<dbReference type="InterPro" id="IPR012022">
    <property type="entry name" value="UCP005295"/>
</dbReference>
<keyword evidence="1" id="KW-0479">Metal-binding</keyword>
<comment type="similarity">
    <text evidence="1">Belongs to the metallo-dependent hydrolases superfamily.</text>
</comment>
<accession>A0A497F1I9</accession>
<dbReference type="Gene3D" id="3.20.20.140">
    <property type="entry name" value="Metal-dependent hydrolases"/>
    <property type="match status" value="1"/>
</dbReference>
<dbReference type="AlphaFoldDB" id="A0A497F1I9"/>
<proteinExistence type="inferred from homology"/>
<dbReference type="InterPro" id="IPR032466">
    <property type="entry name" value="Metal_Hydrolase"/>
</dbReference>
<evidence type="ECO:0000256" key="1">
    <source>
        <dbReference type="PIRNR" id="PIRNR005295"/>
    </source>
</evidence>
<evidence type="ECO:0000313" key="5">
    <source>
        <dbReference type="Proteomes" id="UP000278475"/>
    </source>
</evidence>
<sequence length="258" mass="28894">MSTRKFIDVHTHTFFRSFEDLEEMALAGIEGIVICSFFPEKPSAASTLLDTFKWVLNSEKERVENAGIKAYPALGIHPKSIPASGIEDVLKELTSLIKKDVVYALGEIGLEDLTNEEEEVLRKQLRIAKEHDLPVIMHTPRKNKDLAVKKILHILVDEHVNCSKVLVDHLTLELISQVRELGAYCGLTVQPGKLSFEHVKKAVESFGVDRMVVDSDVGRVPSDHLAVPKTAYYLIKASLNPHDVELITYFNAKKLLKG</sequence>
<gene>
    <name evidence="2" type="ORF">DRJ31_02355</name>
    <name evidence="3" type="ORF">DRJ33_02770</name>
</gene>
<dbReference type="PANTHER" id="PTHR42658:SF1">
    <property type="entry name" value="HYDROLASE TATD"/>
    <property type="match status" value="1"/>
</dbReference>
<dbReference type="Pfam" id="PF01026">
    <property type="entry name" value="TatD_DNase"/>
    <property type="match status" value="1"/>
</dbReference>
<dbReference type="Proteomes" id="UP000278475">
    <property type="component" value="Unassembled WGS sequence"/>
</dbReference>
<dbReference type="PIRSF" id="PIRSF005295">
    <property type="entry name" value="UCP005295_TatD"/>
    <property type="match status" value="1"/>
</dbReference>
<reference evidence="4 5" key="1">
    <citation type="submission" date="2018-06" db="EMBL/GenBank/DDBJ databases">
        <title>Extensive metabolic versatility and redundancy in microbially diverse, dynamic hydrothermal sediments.</title>
        <authorList>
            <person name="Dombrowski N."/>
            <person name="Teske A."/>
            <person name="Baker B.J."/>
        </authorList>
    </citation>
    <scope>NUCLEOTIDE SEQUENCE [LARGE SCALE GENOMIC DNA]</scope>
    <source>
        <strain evidence="3">B34_G17</strain>
        <strain evidence="2">B66_G16</strain>
    </source>
</reference>
<protein>
    <submittedName>
        <fullName evidence="3">Uncharacterized protein</fullName>
    </submittedName>
</protein>
<evidence type="ECO:0000313" key="4">
    <source>
        <dbReference type="Proteomes" id="UP000272051"/>
    </source>
</evidence>
<dbReference type="GO" id="GO:0046872">
    <property type="term" value="F:metal ion binding"/>
    <property type="evidence" value="ECO:0007669"/>
    <property type="project" value="UniProtKB-KW"/>
</dbReference>
<dbReference type="Proteomes" id="UP000272051">
    <property type="component" value="Unassembled WGS sequence"/>
</dbReference>
<name>A0A497F1I9_9CREN</name>
<dbReference type="SUPFAM" id="SSF51556">
    <property type="entry name" value="Metallo-dependent hydrolases"/>
    <property type="match status" value="1"/>
</dbReference>
<evidence type="ECO:0000313" key="3">
    <source>
        <dbReference type="EMBL" id="RLE52788.1"/>
    </source>
</evidence>
<keyword evidence="1" id="KW-0378">Hydrolase</keyword>
<dbReference type="EMBL" id="QMQX01000035">
    <property type="protein sequence ID" value="RLE52788.1"/>
    <property type="molecule type" value="Genomic_DNA"/>
</dbReference>
<comment type="caution">
    <text evidence="3">The sequence shown here is derived from an EMBL/GenBank/DDBJ whole genome shotgun (WGS) entry which is preliminary data.</text>
</comment>
<dbReference type="GO" id="GO:0016788">
    <property type="term" value="F:hydrolase activity, acting on ester bonds"/>
    <property type="evidence" value="ECO:0007669"/>
    <property type="project" value="UniProtKB-UniRule"/>
</dbReference>
<dbReference type="EMBL" id="QMQV01000012">
    <property type="protein sequence ID" value="RLE50136.1"/>
    <property type="molecule type" value="Genomic_DNA"/>
</dbReference>
<dbReference type="InterPro" id="IPR001130">
    <property type="entry name" value="TatD-like"/>
</dbReference>
<dbReference type="PANTHER" id="PTHR42658">
    <property type="entry name" value="HYDROLASE TATD"/>
    <property type="match status" value="1"/>
</dbReference>